<keyword evidence="3" id="KW-1185">Reference proteome</keyword>
<dbReference type="AlphaFoldDB" id="A0A836L9P7"/>
<name>A0A836L9P7_9TRYP</name>
<feature type="compositionally biased region" description="Polar residues" evidence="1">
    <location>
        <begin position="680"/>
        <end position="710"/>
    </location>
</feature>
<accession>A0A836L9P7</accession>
<feature type="region of interest" description="Disordered" evidence="1">
    <location>
        <begin position="157"/>
        <end position="225"/>
    </location>
</feature>
<proteinExistence type="predicted"/>
<reference evidence="2 3" key="1">
    <citation type="submission" date="2021-02" db="EMBL/GenBank/DDBJ databases">
        <title>Porcisia hertigi Genome sequencing and assembly.</title>
        <authorList>
            <person name="Almutairi H."/>
            <person name="Gatherer D."/>
        </authorList>
    </citation>
    <scope>NUCLEOTIDE SEQUENCE [LARGE SCALE GENOMIC DNA]</scope>
    <source>
        <strain evidence="2 3">C119</strain>
    </source>
</reference>
<dbReference type="Proteomes" id="UP000674318">
    <property type="component" value="Chromosome 35"/>
</dbReference>
<evidence type="ECO:0000256" key="1">
    <source>
        <dbReference type="SAM" id="MobiDB-lite"/>
    </source>
</evidence>
<sequence length="710" mass="79056">MASTCTYIAEWFRHHLSSVVTFQKQFVDDVSEKVKEHKAQFDRHAREVRERAVRRHLDALEEKYLCCVCGRGGEMREDDDAVYDTYSMIELPPQAALEAAVREELADAEMTDERIKQHQLMLADRQRFHQQPSAAPTTTYDCNGGIHSSADAFVARTRGSSDSAMKQGQLRGVDVPSWRQREESDNQHHHDDQERRTTDIASDQNAPKLSSPDKRPARFAAARGGPMGIHKTDLAVMDPDMVGPLDVRNTLYKIQHAVLHKEARVRRKSSAVHKDKGLMMIEESEIDIFSNFFQRPLHGYLCMACYTCAGRRLDTLTQQIRTILFKAEHPVLRRLSAKELESLIVGNQFPASLAHSIVSAQQCWARLAEEQRIGLCGREGRMVPAQDPNSALETEERMSPMSEQNDAAFQMTTLPERCILLLRKEARCGACQRRPACYFEQKSVLFLCQFCTARDRFYREHAVCINDEPMNLVLARLLQDLSHYYEGVHQQKELRQAPLSVITEAHTDLFPLTEVMCEKEGLFSCQAPAAAANGNRQNCREVAQVEPILSAEAPAQGAGVSIVRPCTSVVSTHQVGGSAVPLQEQRKRVGRTMISLFDGVTVEEPALDLFNTTASASSAAAVPDLFQSAPVPPSPSPQSNGRPAEQAGKPAAENSLGYSASEAMPQHPTSTGRNKEDLQSEASGPSFTVPATQSAPDLPKTQNSDWESWF</sequence>
<dbReference type="KEGG" id="phet:94287327"/>
<evidence type="ECO:0000313" key="3">
    <source>
        <dbReference type="Proteomes" id="UP000674318"/>
    </source>
</evidence>
<evidence type="ECO:0000313" key="2">
    <source>
        <dbReference type="EMBL" id="KAG5492623.1"/>
    </source>
</evidence>
<gene>
    <name evidence="2" type="ORF">JKF63_01202</name>
</gene>
<feature type="region of interest" description="Disordered" evidence="1">
    <location>
        <begin position="626"/>
        <end position="710"/>
    </location>
</feature>
<comment type="caution">
    <text evidence="2">The sequence shown here is derived from an EMBL/GenBank/DDBJ whole genome shotgun (WGS) entry which is preliminary data.</text>
</comment>
<dbReference type="EMBL" id="JAFJZO010000035">
    <property type="protein sequence ID" value="KAG5492623.1"/>
    <property type="molecule type" value="Genomic_DNA"/>
</dbReference>
<feature type="compositionally biased region" description="Basic and acidic residues" evidence="1">
    <location>
        <begin position="179"/>
        <end position="198"/>
    </location>
</feature>
<feature type="compositionally biased region" description="Polar residues" evidence="1">
    <location>
        <begin position="199"/>
        <end position="208"/>
    </location>
</feature>
<protein>
    <submittedName>
        <fullName evidence="2">Uncharacterized protein</fullName>
    </submittedName>
</protein>
<dbReference type="RefSeq" id="XP_067753407.1">
    <property type="nucleotide sequence ID" value="XM_067897250.1"/>
</dbReference>
<organism evidence="2 3">
    <name type="scientific">Porcisia hertigi</name>
    <dbReference type="NCBI Taxonomy" id="2761500"/>
    <lineage>
        <taxon>Eukaryota</taxon>
        <taxon>Discoba</taxon>
        <taxon>Euglenozoa</taxon>
        <taxon>Kinetoplastea</taxon>
        <taxon>Metakinetoplastina</taxon>
        <taxon>Trypanosomatida</taxon>
        <taxon>Trypanosomatidae</taxon>
        <taxon>Leishmaniinae</taxon>
        <taxon>Porcisia</taxon>
    </lineage>
</organism>
<dbReference type="GeneID" id="94287327"/>
<dbReference type="OrthoDB" id="272613at2759"/>